<dbReference type="STRING" id="1507870.A0A1V8TVM0"/>
<dbReference type="InterPro" id="IPR038765">
    <property type="entry name" value="Papain-like_cys_pep_sf"/>
</dbReference>
<evidence type="ECO:0000256" key="1">
    <source>
        <dbReference type="ARBA" id="ARBA00005234"/>
    </source>
</evidence>
<dbReference type="GO" id="GO:0006508">
    <property type="term" value="P:proteolysis"/>
    <property type="evidence" value="ECO:0007669"/>
    <property type="project" value="UniProtKB-KW"/>
</dbReference>
<feature type="compositionally biased region" description="Low complexity" evidence="6">
    <location>
        <begin position="1129"/>
        <end position="1140"/>
    </location>
</feature>
<feature type="region of interest" description="Disordered" evidence="6">
    <location>
        <begin position="1119"/>
        <end position="1164"/>
    </location>
</feature>
<accession>A0A1V8TVM0</accession>
<evidence type="ECO:0000256" key="5">
    <source>
        <dbReference type="ARBA" id="ARBA00022801"/>
    </source>
</evidence>
<protein>
    <recommendedName>
        <fullName evidence="7">Ubiquitin-like protease family profile domain-containing protein</fullName>
    </recommendedName>
</protein>
<proteinExistence type="inferred from homology"/>
<feature type="domain" description="Ubiquitin-like protease family profile" evidence="7">
    <location>
        <begin position="782"/>
        <end position="1069"/>
    </location>
</feature>
<feature type="compositionally biased region" description="Basic and acidic residues" evidence="6">
    <location>
        <begin position="489"/>
        <end position="505"/>
    </location>
</feature>
<dbReference type="GO" id="GO:0070139">
    <property type="term" value="F:SUMO-specific endopeptidase activity"/>
    <property type="evidence" value="ECO:0007669"/>
    <property type="project" value="TreeGrafter"/>
</dbReference>
<evidence type="ECO:0000313" key="8">
    <source>
        <dbReference type="EMBL" id="OQO15331.1"/>
    </source>
</evidence>
<dbReference type="InParanoid" id="A0A1V8TVM0"/>
<feature type="region of interest" description="Disordered" evidence="6">
    <location>
        <begin position="971"/>
        <end position="994"/>
    </location>
</feature>
<feature type="compositionally biased region" description="Polar residues" evidence="6">
    <location>
        <begin position="342"/>
        <end position="352"/>
    </location>
</feature>
<feature type="compositionally biased region" description="Acidic residues" evidence="6">
    <location>
        <begin position="1243"/>
        <end position="1252"/>
    </location>
</feature>
<feature type="compositionally biased region" description="Polar residues" evidence="6">
    <location>
        <begin position="1226"/>
        <end position="1240"/>
    </location>
</feature>
<dbReference type="OrthoDB" id="442460at2759"/>
<dbReference type="EMBL" id="NAJO01000001">
    <property type="protein sequence ID" value="OQO15331.1"/>
    <property type="molecule type" value="Genomic_DNA"/>
</dbReference>
<feature type="region of interest" description="Disordered" evidence="6">
    <location>
        <begin position="1191"/>
        <end position="1268"/>
    </location>
</feature>
<dbReference type="SUPFAM" id="SSF54001">
    <property type="entry name" value="Cysteine proteinases"/>
    <property type="match status" value="1"/>
</dbReference>
<dbReference type="GO" id="GO:0005737">
    <property type="term" value="C:cytoplasm"/>
    <property type="evidence" value="ECO:0007669"/>
    <property type="project" value="TreeGrafter"/>
</dbReference>
<feature type="compositionally biased region" description="Polar residues" evidence="6">
    <location>
        <begin position="248"/>
        <end position="263"/>
    </location>
</feature>
<keyword evidence="9" id="KW-1185">Reference proteome</keyword>
<dbReference type="PROSITE" id="PS50600">
    <property type="entry name" value="ULP_PROTEASE"/>
    <property type="match status" value="1"/>
</dbReference>
<dbReference type="InterPro" id="IPR003653">
    <property type="entry name" value="Peptidase_C48_C"/>
</dbReference>
<dbReference type="Pfam" id="PF02902">
    <property type="entry name" value="Peptidase_C48"/>
    <property type="match status" value="1"/>
</dbReference>
<feature type="compositionally biased region" description="Basic and acidic residues" evidence="6">
    <location>
        <begin position="265"/>
        <end position="277"/>
    </location>
</feature>
<feature type="compositionally biased region" description="Basic and acidic residues" evidence="6">
    <location>
        <begin position="893"/>
        <end position="908"/>
    </location>
</feature>
<feature type="region of interest" description="Disordered" evidence="6">
    <location>
        <begin position="684"/>
        <end position="736"/>
    </location>
</feature>
<feature type="compositionally biased region" description="Polar residues" evidence="6">
    <location>
        <begin position="297"/>
        <end position="310"/>
    </location>
</feature>
<comment type="similarity">
    <text evidence="1">Belongs to the peptidase C48 family.</text>
</comment>
<feature type="region of interest" description="Disordered" evidence="6">
    <location>
        <begin position="292"/>
        <end position="534"/>
    </location>
</feature>
<feature type="compositionally biased region" description="Polar residues" evidence="6">
    <location>
        <begin position="395"/>
        <end position="411"/>
    </location>
</feature>
<feature type="compositionally biased region" description="Basic and acidic residues" evidence="6">
    <location>
        <begin position="717"/>
        <end position="733"/>
    </location>
</feature>
<dbReference type="Gene3D" id="3.40.395.10">
    <property type="entry name" value="Adenoviral Proteinase, Chain A"/>
    <property type="match status" value="1"/>
</dbReference>
<dbReference type="PANTHER" id="PTHR46896:SF3">
    <property type="entry name" value="FI06413P-RELATED"/>
    <property type="match status" value="1"/>
</dbReference>
<gene>
    <name evidence="8" type="ORF">B0A48_00714</name>
</gene>
<feature type="compositionally biased region" description="Polar residues" evidence="6">
    <location>
        <begin position="163"/>
        <end position="173"/>
    </location>
</feature>
<comment type="caution">
    <text evidence="8">The sequence shown here is derived from an EMBL/GenBank/DDBJ whole genome shotgun (WGS) entry which is preliminary data.</text>
</comment>
<evidence type="ECO:0000256" key="4">
    <source>
        <dbReference type="ARBA" id="ARBA00022786"/>
    </source>
</evidence>
<evidence type="ECO:0000256" key="3">
    <source>
        <dbReference type="ARBA" id="ARBA00022670"/>
    </source>
</evidence>
<dbReference type="GO" id="GO:0005634">
    <property type="term" value="C:nucleus"/>
    <property type="evidence" value="ECO:0007669"/>
    <property type="project" value="TreeGrafter"/>
</dbReference>
<feature type="compositionally biased region" description="Basic and acidic residues" evidence="6">
    <location>
        <begin position="234"/>
        <end position="245"/>
    </location>
</feature>
<evidence type="ECO:0000256" key="6">
    <source>
        <dbReference type="SAM" id="MobiDB-lite"/>
    </source>
</evidence>
<sequence length="1304" mass="143749">MPPPLDYVKEFGSRAGKFLGIIPKVDDGLLQPDARRAGASAIIEISEDGKRRRSGGSGERSDRVKRIRTDSQVPDHVARLVQAERTPAPKDARPVAIPTNAPTDERQRGSMLSNGQQTQGFMAPKTTIRPGKIKSGWTRRDTLNAEPHVLAPPARTPKLAPFASTTSQHQSTPHAKRRSVRVGDSSDDIEDPEQEQRDRSTQRSAPMKARGRTVVDLVDDEGVKVRTSKSNGSDQRHRTSHKDAQIEALSQSQRKGSDTTTRSAPKREFFLQHESKKVNSFTMVLPGSMQKYAAAQARSNGSGEPRSSTGGELLASQRKLSGTEHAPVVLDESQSRDDHRMSQPSARQNQQAKRPKINLTDGFDEITLENLAARKSRGQAGLNSQRQKHDAQTGHPVQSGVQLATNGTVRTRASERKAGGAPALDAQPRAASPLLRKTFERDGDTDTTPAPRARPRARDRMQDDDEHKRQPKPTSPDDSPDVICGKSNLDTRSRHFTKSRTDDALNARPKVRRPASTMDDLASPDDNSKALADPVQRRDATVVNSIRVEGIYCRSCNAHADDVQLVWYAGGKRFYIECDGNYQCRPNSPELAGFGAGEVTWWVTAEASTKVRVRGPSTEDSMGNFFIHFHDIEGRDLCYRLLRSTDEHTVRTIHEAAEPFNAKWDKGIPNVQKDAKREAERLLRSAHAAQSSTRRVGVNRREPTPERIKYQDGSSPEPDRSTRTTPRELHPRDVAASARRSIRTLRAIRAPSPLPPQRWTETYKGKPWDHAVLYPSEGLRKVTVDFQDIERLDEGEFLNDNLIGYALRRIEETMAEERKNEVHFFNSFFFSSLMNKNGKKGFNYDAVKKWTKNKNLFDLPYVVVPINENLHWYVAIICNLPTLLRQHAENTKEDASADVRDEHGEHGETSLAEPSNVIQDSQELITADQATTLSVEHLRLDGEPMNELPGTVQSAELGTVGHATDEAADKAAVNAGRPAPAIKKSKQRTAPPLRQYATDAPNIITFDSLSNTHVAEVAKLKDYLNEEGKARCEMEVPRGMMQGLTAKGIPQQSNFCDCGLFLIGYVEAFAADPKGFIDKVLGRTLDPEKDFAGFDPSLKRSQLREGLFELYEEQHAAKEALKKQKKANKANASQQHASSQPVPRVAEPGSSLRPSRSEQEGLSATVLNSPAAVPAALNPTPFRPVAMPPIGSAPVSSMPQDVAHDNASSGDDELPMETPYPLTESAGDQRTTQASSQLQTPHEDDEMLDDDATTSPADDLPESYASRHQVDLSLLGTLEDIAAGVEPLPHSPRQTAPSVPGQAA</sequence>
<organism evidence="8 9">
    <name type="scientific">Cryoendolithus antarcticus</name>
    <dbReference type="NCBI Taxonomy" id="1507870"/>
    <lineage>
        <taxon>Eukaryota</taxon>
        <taxon>Fungi</taxon>
        <taxon>Dikarya</taxon>
        <taxon>Ascomycota</taxon>
        <taxon>Pezizomycotina</taxon>
        <taxon>Dothideomycetes</taxon>
        <taxon>Dothideomycetidae</taxon>
        <taxon>Cladosporiales</taxon>
        <taxon>Cladosporiaceae</taxon>
        <taxon>Cryoendolithus</taxon>
    </lineage>
</organism>
<dbReference type="Proteomes" id="UP000192596">
    <property type="component" value="Unassembled WGS sequence"/>
</dbReference>
<feature type="compositionally biased region" description="Basic and acidic residues" evidence="6">
    <location>
        <begin position="59"/>
        <end position="69"/>
    </location>
</feature>
<evidence type="ECO:0000259" key="7">
    <source>
        <dbReference type="PROSITE" id="PS50600"/>
    </source>
</evidence>
<feature type="region of interest" description="Disordered" evidence="6">
    <location>
        <begin position="42"/>
        <end position="278"/>
    </location>
</feature>
<feature type="region of interest" description="Disordered" evidence="6">
    <location>
        <begin position="1283"/>
        <end position="1304"/>
    </location>
</feature>
<feature type="compositionally biased region" description="Polar residues" evidence="6">
    <location>
        <begin position="110"/>
        <end position="120"/>
    </location>
</feature>
<keyword evidence="5" id="KW-0378">Hydrolase</keyword>
<feature type="compositionally biased region" description="Basic and acidic residues" evidence="6">
    <location>
        <begin position="456"/>
        <end position="468"/>
    </location>
</feature>
<dbReference type="InterPro" id="IPR051947">
    <property type="entry name" value="Sentrin-specific_protease"/>
</dbReference>
<keyword evidence="2" id="KW-0597">Phosphoprotein</keyword>
<evidence type="ECO:0000313" key="9">
    <source>
        <dbReference type="Proteomes" id="UP000192596"/>
    </source>
</evidence>
<feature type="region of interest" description="Disordered" evidence="6">
    <location>
        <begin position="893"/>
        <end position="917"/>
    </location>
</feature>
<dbReference type="GO" id="GO:0016926">
    <property type="term" value="P:protein desumoylation"/>
    <property type="evidence" value="ECO:0007669"/>
    <property type="project" value="TreeGrafter"/>
</dbReference>
<name>A0A1V8TVM0_9PEZI</name>
<keyword evidence="4" id="KW-0833">Ubl conjugation pathway</keyword>
<keyword evidence="3" id="KW-0645">Protease</keyword>
<dbReference type="PANTHER" id="PTHR46896">
    <property type="entry name" value="SENTRIN-SPECIFIC PROTEASE"/>
    <property type="match status" value="1"/>
</dbReference>
<reference evidence="9" key="1">
    <citation type="submission" date="2017-03" db="EMBL/GenBank/DDBJ databases">
        <title>Genomes of endolithic fungi from Antarctica.</title>
        <authorList>
            <person name="Coleine C."/>
            <person name="Masonjones S."/>
            <person name="Stajich J.E."/>
        </authorList>
    </citation>
    <scope>NUCLEOTIDE SEQUENCE [LARGE SCALE GENOMIC DNA]</scope>
    <source>
        <strain evidence="9">CCFEE 5527</strain>
    </source>
</reference>
<evidence type="ECO:0000256" key="2">
    <source>
        <dbReference type="ARBA" id="ARBA00022553"/>
    </source>
</evidence>
<feature type="compositionally biased region" description="Basic and acidic residues" evidence="6">
    <location>
        <begin position="699"/>
        <end position="710"/>
    </location>
</feature>